<sequence>MVILPAAGKFLLSFVSCVPPAKSLGGATRRQGLGKSDARGRPNCGAHGLQPVAGHPLMLLSLLSCGPPALVCALQILSFRSFFSAAPGLSCSVSYFSKRLARFGDQSALANAAAILAQNGLETQVQLRLQRDPSRILRGVLGREETIAFCVCNPPFHESLQYARRSAGSKWRGLGKEDEQGVEKNYQGQATELCCEGGEVGFVTRMAEESSRPRFRQACIWFSALLSRESSVEPVKQRLGELGARRRVFELCQGRNVKWVIAWTFIDRSVRDVQLRLVTASPGSCAEPSEDGGKRRKKRQIVAATESPEE</sequence>
<accession>A0A813ESN6</accession>
<dbReference type="Gene3D" id="3.40.50.150">
    <property type="entry name" value="Vaccinia Virus protein VP39"/>
    <property type="match status" value="1"/>
</dbReference>
<dbReference type="InterPro" id="IPR010286">
    <property type="entry name" value="METTL16/RlmF"/>
</dbReference>
<dbReference type="InterPro" id="IPR029063">
    <property type="entry name" value="SAM-dependent_MTases_sf"/>
</dbReference>
<evidence type="ECO:0000313" key="4">
    <source>
        <dbReference type="EMBL" id="CAE8604148.1"/>
    </source>
</evidence>
<reference evidence="4" key="1">
    <citation type="submission" date="2021-02" db="EMBL/GenBank/DDBJ databases">
        <authorList>
            <person name="Dougan E. K."/>
            <person name="Rhodes N."/>
            <person name="Thang M."/>
            <person name="Chan C."/>
        </authorList>
    </citation>
    <scope>NUCLEOTIDE SEQUENCE</scope>
</reference>
<evidence type="ECO:0000256" key="2">
    <source>
        <dbReference type="ARBA" id="ARBA00022679"/>
    </source>
</evidence>
<evidence type="ECO:0000256" key="1">
    <source>
        <dbReference type="ARBA" id="ARBA00022603"/>
    </source>
</evidence>
<dbReference type="PANTHER" id="PTHR13393">
    <property type="entry name" value="SAM-DEPENDENT METHYLTRANSFERASE"/>
    <property type="match status" value="1"/>
</dbReference>
<dbReference type="Proteomes" id="UP000654075">
    <property type="component" value="Unassembled WGS sequence"/>
</dbReference>
<proteinExistence type="predicted"/>
<feature type="non-terminal residue" evidence="4">
    <location>
        <position position="1"/>
    </location>
</feature>
<keyword evidence="5" id="KW-1185">Reference proteome</keyword>
<organism evidence="4 5">
    <name type="scientific">Polarella glacialis</name>
    <name type="common">Dinoflagellate</name>
    <dbReference type="NCBI Taxonomy" id="89957"/>
    <lineage>
        <taxon>Eukaryota</taxon>
        <taxon>Sar</taxon>
        <taxon>Alveolata</taxon>
        <taxon>Dinophyceae</taxon>
        <taxon>Suessiales</taxon>
        <taxon>Suessiaceae</taxon>
        <taxon>Polarella</taxon>
    </lineage>
</organism>
<dbReference type="OrthoDB" id="514248at2759"/>
<dbReference type="AlphaFoldDB" id="A0A813ESN6"/>
<dbReference type="PANTHER" id="PTHR13393:SF0">
    <property type="entry name" value="RNA N6-ADENOSINE-METHYLTRANSFERASE METTL16"/>
    <property type="match status" value="1"/>
</dbReference>
<dbReference type="GO" id="GO:0008168">
    <property type="term" value="F:methyltransferase activity"/>
    <property type="evidence" value="ECO:0007669"/>
    <property type="project" value="UniProtKB-KW"/>
</dbReference>
<dbReference type="Pfam" id="PF05971">
    <property type="entry name" value="Methyltransf_10"/>
    <property type="match status" value="1"/>
</dbReference>
<comment type="caution">
    <text evidence="4">The sequence shown here is derived from an EMBL/GenBank/DDBJ whole genome shotgun (WGS) entry which is preliminary data.</text>
</comment>
<evidence type="ECO:0000256" key="3">
    <source>
        <dbReference type="SAM" id="MobiDB-lite"/>
    </source>
</evidence>
<keyword evidence="2" id="KW-0808">Transferase</keyword>
<evidence type="ECO:0000313" key="5">
    <source>
        <dbReference type="Proteomes" id="UP000654075"/>
    </source>
</evidence>
<protein>
    <recommendedName>
        <fullName evidence="6">U6 small nuclear RNA (adenine-(43)-N(6))-methyltransferase</fullName>
    </recommendedName>
</protein>
<feature type="region of interest" description="Disordered" evidence="3">
    <location>
        <begin position="282"/>
        <end position="310"/>
    </location>
</feature>
<dbReference type="GO" id="GO:0070475">
    <property type="term" value="P:rRNA base methylation"/>
    <property type="evidence" value="ECO:0007669"/>
    <property type="project" value="TreeGrafter"/>
</dbReference>
<name>A0A813ESN6_POLGL</name>
<keyword evidence="1" id="KW-0489">Methyltransferase</keyword>
<dbReference type="EMBL" id="CAJNNV010016090">
    <property type="protein sequence ID" value="CAE8604148.1"/>
    <property type="molecule type" value="Genomic_DNA"/>
</dbReference>
<gene>
    <name evidence="4" type="ORF">PGLA1383_LOCUS22332</name>
</gene>
<evidence type="ECO:0008006" key="6">
    <source>
        <dbReference type="Google" id="ProtNLM"/>
    </source>
</evidence>